<reference evidence="2" key="1">
    <citation type="journal article" date="2022" name="Mol. Ecol. Resour.">
        <title>The genomes of chicory, endive, great burdock and yacon provide insights into Asteraceae palaeo-polyploidization history and plant inulin production.</title>
        <authorList>
            <person name="Fan W."/>
            <person name="Wang S."/>
            <person name="Wang H."/>
            <person name="Wang A."/>
            <person name="Jiang F."/>
            <person name="Liu H."/>
            <person name="Zhao H."/>
            <person name="Xu D."/>
            <person name="Zhang Y."/>
        </authorList>
    </citation>
    <scope>NUCLEOTIDE SEQUENCE [LARGE SCALE GENOMIC DNA]</scope>
    <source>
        <strain evidence="2">cv. Punajuju</strain>
    </source>
</reference>
<evidence type="ECO:0000313" key="1">
    <source>
        <dbReference type="EMBL" id="KAI3723110.1"/>
    </source>
</evidence>
<comment type="caution">
    <text evidence="1">The sequence shown here is derived from an EMBL/GenBank/DDBJ whole genome shotgun (WGS) entry which is preliminary data.</text>
</comment>
<sequence>MQLNDRVVIYDWVSGTTNITWIMPTADWRLVPSGIELLRHSTEYDVRTNSVRSITVFSDFWCSSGSLMPDGTLIQTGVSGNSELVVCVYKTCDCNYKWHEIPFGFQVKQWYSRNHILPDGRQAIIGGREAYNYEFYLNLVPKVFCF</sequence>
<accession>A0ACB9BM58</accession>
<keyword evidence="2" id="KW-1185">Reference proteome</keyword>
<protein>
    <submittedName>
        <fullName evidence="1">Uncharacterized protein</fullName>
    </submittedName>
</protein>
<gene>
    <name evidence="1" type="ORF">L2E82_34460</name>
</gene>
<dbReference type="Proteomes" id="UP001055811">
    <property type="component" value="Linkage Group LG06"/>
</dbReference>
<dbReference type="EMBL" id="CM042014">
    <property type="protein sequence ID" value="KAI3723110.1"/>
    <property type="molecule type" value="Genomic_DNA"/>
</dbReference>
<organism evidence="1 2">
    <name type="scientific">Cichorium intybus</name>
    <name type="common">Chicory</name>
    <dbReference type="NCBI Taxonomy" id="13427"/>
    <lineage>
        <taxon>Eukaryota</taxon>
        <taxon>Viridiplantae</taxon>
        <taxon>Streptophyta</taxon>
        <taxon>Embryophyta</taxon>
        <taxon>Tracheophyta</taxon>
        <taxon>Spermatophyta</taxon>
        <taxon>Magnoliopsida</taxon>
        <taxon>eudicotyledons</taxon>
        <taxon>Gunneridae</taxon>
        <taxon>Pentapetalae</taxon>
        <taxon>asterids</taxon>
        <taxon>campanulids</taxon>
        <taxon>Asterales</taxon>
        <taxon>Asteraceae</taxon>
        <taxon>Cichorioideae</taxon>
        <taxon>Cichorieae</taxon>
        <taxon>Cichoriinae</taxon>
        <taxon>Cichorium</taxon>
    </lineage>
</organism>
<name>A0ACB9BM58_CICIN</name>
<reference evidence="1 2" key="2">
    <citation type="journal article" date="2022" name="Mol. Ecol. Resour.">
        <title>The genomes of chicory, endive, great burdock and yacon provide insights into Asteraceae paleo-polyploidization history and plant inulin production.</title>
        <authorList>
            <person name="Fan W."/>
            <person name="Wang S."/>
            <person name="Wang H."/>
            <person name="Wang A."/>
            <person name="Jiang F."/>
            <person name="Liu H."/>
            <person name="Zhao H."/>
            <person name="Xu D."/>
            <person name="Zhang Y."/>
        </authorList>
    </citation>
    <scope>NUCLEOTIDE SEQUENCE [LARGE SCALE GENOMIC DNA]</scope>
    <source>
        <strain evidence="2">cv. Punajuju</strain>
        <tissue evidence="1">Leaves</tissue>
    </source>
</reference>
<evidence type="ECO:0000313" key="2">
    <source>
        <dbReference type="Proteomes" id="UP001055811"/>
    </source>
</evidence>
<proteinExistence type="predicted"/>